<gene>
    <name evidence="2" type="ORF">AL504_08905</name>
</gene>
<accession>A0A109XVX1</accession>
<dbReference type="EMBL" id="CP014060">
    <property type="protein sequence ID" value="AMG36138.1"/>
    <property type="molecule type" value="Genomic_DNA"/>
</dbReference>
<organism evidence="2 3">
    <name type="scientific">Alcaligenes xylosoxydans xylosoxydans</name>
    <name type="common">Achromobacter xylosoxidans</name>
    <dbReference type="NCBI Taxonomy" id="85698"/>
    <lineage>
        <taxon>Bacteria</taxon>
        <taxon>Pseudomonadati</taxon>
        <taxon>Pseudomonadota</taxon>
        <taxon>Betaproteobacteria</taxon>
        <taxon>Burkholderiales</taxon>
        <taxon>Alcaligenaceae</taxon>
        <taxon>Achromobacter</taxon>
    </lineage>
</organism>
<dbReference type="Proteomes" id="UP000060602">
    <property type="component" value="Chromosome"/>
</dbReference>
<feature type="region of interest" description="Disordered" evidence="1">
    <location>
        <begin position="88"/>
        <end position="113"/>
    </location>
</feature>
<evidence type="ECO:0000256" key="1">
    <source>
        <dbReference type="SAM" id="MobiDB-lite"/>
    </source>
</evidence>
<sequence>MEKSARQQFDDLLKESHFFNDSINTAKRAAGYAAGQILGALIEGDVAMYEKLKRLMAEDFQRDSDQGPSLDSAARLVLHGIQQGLDSVARPSARLQQTRQRSAARLPGKSTSD</sequence>
<reference evidence="3" key="1">
    <citation type="submission" date="2015-12" db="EMBL/GenBank/DDBJ databases">
        <title>FDA dAtabase for Regulatory Grade micrObial Sequences (FDA-ARGOS): Supporting development and validation of Infectious Disease Dx tests.</title>
        <authorList>
            <person name="Case J."/>
            <person name="Tallon L."/>
            <person name="Sadzewicz L."/>
            <person name="Sengamalay N."/>
            <person name="Ott S."/>
            <person name="Godinez A."/>
            <person name="Nagaraj S."/>
            <person name="Nadendla S."/>
            <person name="Sichtig H."/>
        </authorList>
    </citation>
    <scope>NUCLEOTIDE SEQUENCE [LARGE SCALE GENOMIC DNA]</scope>
    <source>
        <strain evidence="3">FDAARGOS_147</strain>
    </source>
</reference>
<name>A0A109XVX1_ALCXX</name>
<evidence type="ECO:0000313" key="3">
    <source>
        <dbReference type="Proteomes" id="UP000060602"/>
    </source>
</evidence>
<proteinExistence type="predicted"/>
<dbReference type="AlphaFoldDB" id="A0A109XVX1"/>
<protein>
    <submittedName>
        <fullName evidence="2">Uncharacterized protein</fullName>
    </submittedName>
</protein>
<dbReference type="RefSeq" id="WP_061071851.1">
    <property type="nucleotide sequence ID" value="NZ_CP014060.2"/>
</dbReference>
<evidence type="ECO:0000313" key="2">
    <source>
        <dbReference type="EMBL" id="AMG36138.1"/>
    </source>
</evidence>